<reference evidence="6 7" key="1">
    <citation type="journal article" date="2013" name="PLoS Genet.">
        <title>The genome and development-dependent transcriptomes of Pyronema confluens: a window into fungal evolution.</title>
        <authorList>
            <person name="Traeger S."/>
            <person name="Altegoer F."/>
            <person name="Freitag M."/>
            <person name="Gabaldon T."/>
            <person name="Kempken F."/>
            <person name="Kumar A."/>
            <person name="Marcet-Houben M."/>
            <person name="Poggeler S."/>
            <person name="Stajich J.E."/>
            <person name="Nowrousian M."/>
        </authorList>
    </citation>
    <scope>NUCLEOTIDE SEQUENCE [LARGE SCALE GENOMIC DNA]</scope>
    <source>
        <strain evidence="7">CBS 100304</strain>
        <tissue evidence="6">Vegetative mycelium</tissue>
    </source>
</reference>
<keyword evidence="3" id="KW-0677">Repeat</keyword>
<feature type="compositionally biased region" description="Basic and acidic residues" evidence="5">
    <location>
        <begin position="43"/>
        <end position="55"/>
    </location>
</feature>
<evidence type="ECO:0000256" key="5">
    <source>
        <dbReference type="SAM" id="MobiDB-lite"/>
    </source>
</evidence>
<protein>
    <submittedName>
        <fullName evidence="6">Similar to UPF0614 protein C14orf102 homolog acc. no. Q80XC6</fullName>
    </submittedName>
</protein>
<dbReference type="STRING" id="1076935.U4L0C7"/>
<proteinExistence type="inferred from homology"/>
<dbReference type="PANTHER" id="PTHR13471:SF0">
    <property type="entry name" value="NUCLEAR EXOSOME REGULATOR NRDE2"/>
    <property type="match status" value="1"/>
</dbReference>
<feature type="compositionally biased region" description="Basic and acidic residues" evidence="5">
    <location>
        <begin position="1"/>
        <end position="14"/>
    </location>
</feature>
<comment type="similarity">
    <text evidence="2">Belongs to the NRDE2 family.</text>
</comment>
<dbReference type="EMBL" id="HF935386">
    <property type="protein sequence ID" value="CCX08014.1"/>
    <property type="molecule type" value="Genomic_DNA"/>
</dbReference>
<gene>
    <name evidence="6" type="ORF">PCON_07603</name>
</gene>
<evidence type="ECO:0000256" key="1">
    <source>
        <dbReference type="ARBA" id="ARBA00004123"/>
    </source>
</evidence>
<dbReference type="InterPro" id="IPR013633">
    <property type="entry name" value="NRDE-2"/>
</dbReference>
<feature type="compositionally biased region" description="Basic and acidic residues" evidence="5">
    <location>
        <begin position="297"/>
        <end position="314"/>
    </location>
</feature>
<evidence type="ECO:0000256" key="3">
    <source>
        <dbReference type="ARBA" id="ARBA00022737"/>
    </source>
</evidence>
<feature type="region of interest" description="Disordered" evidence="5">
    <location>
        <begin position="283"/>
        <end position="333"/>
    </location>
</feature>
<dbReference type="GO" id="GO:0071013">
    <property type="term" value="C:catalytic step 2 spliceosome"/>
    <property type="evidence" value="ECO:0007669"/>
    <property type="project" value="TreeGrafter"/>
</dbReference>
<dbReference type="SUPFAM" id="SSF48452">
    <property type="entry name" value="TPR-like"/>
    <property type="match status" value="1"/>
</dbReference>
<dbReference type="InterPro" id="IPR011990">
    <property type="entry name" value="TPR-like_helical_dom_sf"/>
</dbReference>
<evidence type="ECO:0000256" key="4">
    <source>
        <dbReference type="ARBA" id="ARBA00023242"/>
    </source>
</evidence>
<feature type="compositionally biased region" description="Acidic residues" evidence="5">
    <location>
        <begin position="315"/>
        <end position="332"/>
    </location>
</feature>
<feature type="compositionally biased region" description="Basic residues" evidence="5">
    <location>
        <begin position="110"/>
        <end position="119"/>
    </location>
</feature>
<dbReference type="InterPro" id="IPR003107">
    <property type="entry name" value="HAT"/>
</dbReference>
<feature type="compositionally biased region" description="Polar residues" evidence="5">
    <location>
        <begin position="27"/>
        <end position="42"/>
    </location>
</feature>
<feature type="compositionally biased region" description="Basic and acidic residues" evidence="5">
    <location>
        <begin position="73"/>
        <end position="109"/>
    </location>
</feature>
<dbReference type="AlphaFoldDB" id="U4L0C7"/>
<feature type="compositionally biased region" description="Basic residues" evidence="5">
    <location>
        <begin position="56"/>
        <end position="72"/>
    </location>
</feature>
<keyword evidence="7" id="KW-1185">Reference proteome</keyword>
<dbReference type="GO" id="GO:1902369">
    <property type="term" value="P:negative regulation of RNA catabolic process"/>
    <property type="evidence" value="ECO:0007669"/>
    <property type="project" value="TreeGrafter"/>
</dbReference>
<organism evidence="6 7">
    <name type="scientific">Pyronema omphalodes (strain CBS 100304)</name>
    <name type="common">Pyronema confluens</name>
    <dbReference type="NCBI Taxonomy" id="1076935"/>
    <lineage>
        <taxon>Eukaryota</taxon>
        <taxon>Fungi</taxon>
        <taxon>Dikarya</taxon>
        <taxon>Ascomycota</taxon>
        <taxon>Pezizomycotina</taxon>
        <taxon>Pezizomycetes</taxon>
        <taxon>Pezizales</taxon>
        <taxon>Pyronemataceae</taxon>
        <taxon>Pyronema</taxon>
    </lineage>
</organism>
<dbReference type="GO" id="GO:0006396">
    <property type="term" value="P:RNA processing"/>
    <property type="evidence" value="ECO:0007669"/>
    <property type="project" value="InterPro"/>
</dbReference>
<accession>U4L0C7</accession>
<evidence type="ECO:0000256" key="2">
    <source>
        <dbReference type="ARBA" id="ARBA00009265"/>
    </source>
</evidence>
<dbReference type="PANTHER" id="PTHR13471">
    <property type="entry name" value="TETRATRICOPEPTIDE-LIKE HELICAL"/>
    <property type="match status" value="1"/>
</dbReference>
<dbReference type="SMART" id="SM00386">
    <property type="entry name" value="HAT"/>
    <property type="match status" value="4"/>
</dbReference>
<dbReference type="OrthoDB" id="297219at2759"/>
<dbReference type="Gene3D" id="1.25.40.10">
    <property type="entry name" value="Tetratricopeptide repeat domain"/>
    <property type="match status" value="3"/>
</dbReference>
<keyword evidence="4" id="KW-0539">Nucleus</keyword>
<dbReference type="Proteomes" id="UP000018144">
    <property type="component" value="Unassembled WGS sequence"/>
</dbReference>
<feature type="compositionally biased region" description="Basic and acidic residues" evidence="5">
    <location>
        <begin position="120"/>
        <end position="146"/>
    </location>
</feature>
<evidence type="ECO:0000313" key="7">
    <source>
        <dbReference type="Proteomes" id="UP000018144"/>
    </source>
</evidence>
<name>U4L0C7_PYROM</name>
<dbReference type="Pfam" id="PF08424">
    <property type="entry name" value="NRDE-2"/>
    <property type="match status" value="1"/>
</dbReference>
<dbReference type="OMA" id="MRDKELH"/>
<feature type="region of interest" description="Disordered" evidence="5">
    <location>
        <begin position="1"/>
        <end position="170"/>
    </location>
</feature>
<sequence>MSDFDDQKLEEAKRVIPKFGSFRPSVTAITKTTASEAPNSTKDSSKRSKESLSEKRHSHRKRDHRSRSRSRHRDSGRERQHERERDRKRDDDGKREHRHRQERDHSRDKKDRKKGHHGRSSPDRSHRRRDAHETNEHHRSSKRPESPVKTTLPLVHAQPTPPSSTEPHNGKLQRYIIDTKGDENNLVYGTIYKYSIPPYRRFGAGRILGLPKNLVIDREKSDDKSIALKAIGEGQSARSMRQSFANLDTGAVKRLRVKKAELGLEEAFSRNLEFVPFSIKSKKRKAREDENSDQSEDDGKDHYRSIEGMKKISDTPEDPDLDYASDSDEEGDYIAAGDMDDRVRRVELVRKVDAEPANIDAWMAYVDHHDSPLGATGRRKTAAEKKSSAEIKLDILQKALAKNPGNERLLLKHMDVAEELWDSQKLLSKWIRLLEENPSMLPLWTKYINFRQTDFLSFTYPECLKCFGECLRVLSKATFKKPIGSSEREALDKVILYVFLRFVLLMQDSGYKENAIAAIQAMLELNLFCPPTVTAPMAIREHEALLESFERFWNSEVPRIGENGAQGWAAFVAAGENGYAPERVEDIYQIPPIDAHDPFGSWTDAEIKWSQRLGMPARTTDEVEDEDPLRVVLFSDFSDFLFYFATESVRKELVKAFLIFRNLPLPESQCSNNDTTKDVFLHNTLAQLDFNVSDPWFWPKKRTEDRPLAITWEGMEPEMKSGIGDNPFEFKIDNCPLGRESIFSQSTPWFNSINRLHSDNPEEAKLIRNTLKMLLNKLNDESLALYYLAWEWGNAPNGIKKVAKALLKRFKTSLQLWSAYAQIEWHDTGIEAGRKVFSMALRMSKEFSAGARQDAVLLWHAWVWQELYAKDTAKALSLVLCIEDGTPTQDPSNLDSRFPISKSSLLKTRRYLEDQQHTMLSLRFNEHAAVYNDLHALLEYLAHGSKINIDPALAVYDEFMQELERRSLAGPSSRVHEICLLRKSRLIYWHSIAAKPFKPVTLRSTLETALENFPFNTAFLGLYAWNESRTRIANRLRTVVRDRVLQEGKETVIGWLFAIWAELRSGEHFNVHAVRALFEEATGSIRTQSNVQLWIAYVHFELRYDSFKRAKDVLYRGIRHCPWSKDLIMMAFTELRDVLELEDLQKLLSIMASEKELRVHDVEELEDLVDEMFNNRPIFEQRRAAGLINLPDDASTDDEMDD</sequence>
<dbReference type="GO" id="GO:0031048">
    <property type="term" value="P:regulatory ncRNA-mediated heterochromatin formation"/>
    <property type="evidence" value="ECO:0007669"/>
    <property type="project" value="TreeGrafter"/>
</dbReference>
<comment type="subcellular location">
    <subcellularLocation>
        <location evidence="1">Nucleus</location>
    </subcellularLocation>
</comment>
<evidence type="ECO:0000313" key="6">
    <source>
        <dbReference type="EMBL" id="CCX08014.1"/>
    </source>
</evidence>
<dbReference type="eggNOG" id="KOG1972">
    <property type="taxonomic scope" value="Eukaryota"/>
</dbReference>